<dbReference type="Proteomes" id="UP000595942">
    <property type="component" value="Chromosome"/>
</dbReference>
<sequence length="344" mass="38475">MTKAGYIGSYTKKEGKGIYRFVLDEAKAAIEKVETGFEIEASTYLARKNQFLYAITKEGERCGIASFRVENDGQLVLLNKCLDSVEGTGCYISVSDDGAYLFEAVYGAGIIRLYELDSSTGEVVRLIEELKHNYKTGPNERQDHPHVHYAHQTPDKKFVAACDLGTDRIVSYSFNENGYDVAAVSEFKAGFGPRHIEFNNNGKYAYVVHELANKVSVTKYVNGHFEEIASYSTVPKDFEGESKLAGVHLSHDQRFLYISNRGHDSIAVFAVNDKGDELEFVEIVPSGDEFPRDFNITEDDNYLVCAHQEGDYKVTVFERHHESGKLSLTDGQHHAAEGVCVIFD</sequence>
<evidence type="ECO:0000313" key="3">
    <source>
        <dbReference type="EMBL" id="RZI00304.1"/>
    </source>
</evidence>
<evidence type="ECO:0000313" key="5">
    <source>
        <dbReference type="Proteomes" id="UP000595942"/>
    </source>
</evidence>
<organism evidence="3 4">
    <name type="scientific">Staphylococcus condimenti</name>
    <dbReference type="NCBI Taxonomy" id="70255"/>
    <lineage>
        <taxon>Bacteria</taxon>
        <taxon>Bacillati</taxon>
        <taxon>Bacillota</taxon>
        <taxon>Bacilli</taxon>
        <taxon>Bacillales</taxon>
        <taxon>Staphylococcaceae</taxon>
        <taxon>Staphylococcus</taxon>
    </lineage>
</organism>
<dbReference type="InterPro" id="IPR019405">
    <property type="entry name" value="Lactonase_7-beta_prop"/>
</dbReference>
<reference evidence="3 4" key="1">
    <citation type="submission" date="2018-11" db="EMBL/GenBank/DDBJ databases">
        <title>Genomic profiling of Staphylococcus species from a Poultry farm system in KwaZulu-Natal, South Africa.</title>
        <authorList>
            <person name="Amoako D.G."/>
            <person name="Somboro A.M."/>
            <person name="Abia A.L.K."/>
            <person name="Bester L.A."/>
            <person name="Essack S.Y."/>
        </authorList>
    </citation>
    <scope>NUCLEOTIDE SEQUENCE [LARGE SCALE GENOMIC DNA]</scope>
    <source>
        <strain evidence="3 4">SA11</strain>
    </source>
</reference>
<dbReference type="KEGG" id="scv:A4G25_12590"/>
<dbReference type="RefSeq" id="WP_047132822.1">
    <property type="nucleotide sequence ID" value="NZ_CP015114.1"/>
</dbReference>
<dbReference type="GO" id="GO:0005829">
    <property type="term" value="C:cytosol"/>
    <property type="evidence" value="ECO:0007669"/>
    <property type="project" value="TreeGrafter"/>
</dbReference>
<dbReference type="InterPro" id="IPR015943">
    <property type="entry name" value="WD40/YVTN_repeat-like_dom_sf"/>
</dbReference>
<dbReference type="Gene3D" id="2.130.10.10">
    <property type="entry name" value="YVTN repeat-like/Quinoprotein amine dehydrogenase"/>
    <property type="match status" value="1"/>
</dbReference>
<dbReference type="InterPro" id="IPR011048">
    <property type="entry name" value="Haem_d1_sf"/>
</dbReference>
<reference evidence="2 5" key="2">
    <citation type="submission" date="2021-01" db="EMBL/GenBank/DDBJ databases">
        <title>FDA dAtabase for Regulatory Grade micrObial Sequences (FDA-ARGOS): Supporting development and validation of Infectious Disease Dx tests.</title>
        <authorList>
            <person name="Sproer C."/>
            <person name="Gronow S."/>
            <person name="Severitt S."/>
            <person name="Schroder I."/>
            <person name="Tallon L."/>
            <person name="Sadzewicz L."/>
            <person name="Zhao X."/>
            <person name="Boylan J."/>
            <person name="Ott S."/>
            <person name="Bowen H."/>
            <person name="Vavikolanu K."/>
            <person name="Mehta A."/>
            <person name="Aluvathingal J."/>
            <person name="Nadendla S."/>
            <person name="Lowell S."/>
            <person name="Myers T."/>
            <person name="Yan Y."/>
            <person name="Sichtig H."/>
        </authorList>
    </citation>
    <scope>NUCLEOTIDE SEQUENCE [LARGE SCALE GENOMIC DNA]</scope>
    <source>
        <strain evidence="2 5">FDAARGOS_1148</strain>
    </source>
</reference>
<dbReference type="PANTHER" id="PTHR30344">
    <property type="entry name" value="6-PHOSPHOGLUCONOLACTONASE-RELATED"/>
    <property type="match status" value="1"/>
</dbReference>
<dbReference type="InterPro" id="IPR050282">
    <property type="entry name" value="Cycloisomerase_2"/>
</dbReference>
<evidence type="ECO:0000313" key="2">
    <source>
        <dbReference type="EMBL" id="QQS83816.1"/>
    </source>
</evidence>
<dbReference type="Proteomes" id="UP000293854">
    <property type="component" value="Unassembled WGS sequence"/>
</dbReference>
<name>A0A143PEH8_9STAP</name>
<evidence type="ECO:0000256" key="1">
    <source>
        <dbReference type="ARBA" id="ARBA00005564"/>
    </source>
</evidence>
<dbReference type="GO" id="GO:0017057">
    <property type="term" value="F:6-phosphogluconolactonase activity"/>
    <property type="evidence" value="ECO:0007669"/>
    <property type="project" value="TreeGrafter"/>
</dbReference>
<gene>
    <name evidence="3" type="ORF">EIG99_11880</name>
    <name evidence="2" type="ORF">I6J05_05875</name>
</gene>
<dbReference type="SUPFAM" id="SSF51004">
    <property type="entry name" value="C-terminal (heme d1) domain of cytochrome cd1-nitrite reductase"/>
    <property type="match status" value="1"/>
</dbReference>
<evidence type="ECO:0000313" key="4">
    <source>
        <dbReference type="Proteomes" id="UP000293854"/>
    </source>
</evidence>
<dbReference type="GeneID" id="93726198"/>
<dbReference type="OrthoDB" id="9790815at2"/>
<dbReference type="AlphaFoldDB" id="A0A143PEH8"/>
<comment type="similarity">
    <text evidence="1">Belongs to the cycloisomerase 2 family.</text>
</comment>
<protein>
    <submittedName>
        <fullName evidence="2 3">Lactonase family protein</fullName>
    </submittedName>
</protein>
<keyword evidence="5" id="KW-1185">Reference proteome</keyword>
<proteinExistence type="inferred from homology"/>
<dbReference type="EMBL" id="RQTE01000301">
    <property type="protein sequence ID" value="RZI00304.1"/>
    <property type="molecule type" value="Genomic_DNA"/>
</dbReference>
<dbReference type="PANTHER" id="PTHR30344:SF1">
    <property type="entry name" value="6-PHOSPHOGLUCONOLACTONASE"/>
    <property type="match status" value="1"/>
</dbReference>
<dbReference type="Pfam" id="PF10282">
    <property type="entry name" value="Lactonase"/>
    <property type="match status" value="1"/>
</dbReference>
<accession>A0A143PEH8</accession>
<dbReference type="EMBL" id="CP068073">
    <property type="protein sequence ID" value="QQS83816.1"/>
    <property type="molecule type" value="Genomic_DNA"/>
</dbReference>